<feature type="domain" description="SURP motif" evidence="2">
    <location>
        <begin position="454"/>
        <end position="492"/>
    </location>
</feature>
<proteinExistence type="predicted"/>
<dbReference type="Pfam" id="PF04801">
    <property type="entry name" value="RPC5"/>
    <property type="match status" value="1"/>
</dbReference>
<feature type="compositionally biased region" description="Polar residues" evidence="1">
    <location>
        <begin position="15"/>
        <end position="25"/>
    </location>
</feature>
<reference evidence="3 4" key="1">
    <citation type="submission" date="2024-09" db="EMBL/GenBank/DDBJ databases">
        <title>Rethinking Asexuality: The Enigmatic Case of Functional Sexual Genes in Lepraria (Stereocaulaceae).</title>
        <authorList>
            <person name="Doellman M."/>
            <person name="Sun Y."/>
            <person name="Barcenas-Pena A."/>
            <person name="Lumbsch H.T."/>
            <person name="Grewe F."/>
        </authorList>
    </citation>
    <scope>NUCLEOTIDE SEQUENCE [LARGE SCALE GENOMIC DNA]</scope>
    <source>
        <strain evidence="3 4">Mercado 3170</strain>
    </source>
</reference>
<organism evidence="3 4">
    <name type="scientific">Stereocaulon virgatum</name>
    <dbReference type="NCBI Taxonomy" id="373712"/>
    <lineage>
        <taxon>Eukaryota</taxon>
        <taxon>Fungi</taxon>
        <taxon>Dikarya</taxon>
        <taxon>Ascomycota</taxon>
        <taxon>Pezizomycotina</taxon>
        <taxon>Lecanoromycetes</taxon>
        <taxon>OSLEUM clade</taxon>
        <taxon>Lecanoromycetidae</taxon>
        <taxon>Lecanorales</taxon>
        <taxon>Lecanorineae</taxon>
        <taxon>Stereocaulaceae</taxon>
        <taxon>Stereocaulon</taxon>
    </lineage>
</organism>
<dbReference type="InterPro" id="IPR000061">
    <property type="entry name" value="Surp"/>
</dbReference>
<dbReference type="SUPFAM" id="SSF109905">
    <property type="entry name" value="Surp module (SWAP domain)"/>
    <property type="match status" value="1"/>
</dbReference>
<feature type="compositionally biased region" description="Basic residues" evidence="1">
    <location>
        <begin position="47"/>
        <end position="56"/>
    </location>
</feature>
<evidence type="ECO:0000313" key="4">
    <source>
        <dbReference type="Proteomes" id="UP001590950"/>
    </source>
</evidence>
<evidence type="ECO:0000313" key="3">
    <source>
        <dbReference type="EMBL" id="KAL2044412.1"/>
    </source>
</evidence>
<dbReference type="InterPro" id="IPR035967">
    <property type="entry name" value="SWAP/Surp_sf"/>
</dbReference>
<dbReference type="Pfam" id="PF01805">
    <property type="entry name" value="Surp"/>
    <property type="match status" value="1"/>
</dbReference>
<feature type="region of interest" description="Disordered" evidence="1">
    <location>
        <begin position="378"/>
        <end position="416"/>
    </location>
</feature>
<feature type="compositionally biased region" description="Acidic residues" evidence="1">
    <location>
        <begin position="390"/>
        <end position="399"/>
    </location>
</feature>
<dbReference type="EMBL" id="JBEFKJ010000009">
    <property type="protein sequence ID" value="KAL2044412.1"/>
    <property type="molecule type" value="Genomic_DNA"/>
</dbReference>
<keyword evidence="4" id="KW-1185">Reference proteome</keyword>
<feature type="compositionally biased region" description="Basic and acidic residues" evidence="1">
    <location>
        <begin position="1"/>
        <end position="14"/>
    </location>
</feature>
<feature type="region of interest" description="Disordered" evidence="1">
    <location>
        <begin position="1"/>
        <end position="59"/>
    </location>
</feature>
<comment type="caution">
    <text evidence="3">The sequence shown here is derived from an EMBL/GenBank/DDBJ whole genome shotgun (WGS) entry which is preliminary data.</text>
</comment>
<dbReference type="Proteomes" id="UP001590950">
    <property type="component" value="Unassembled WGS sequence"/>
</dbReference>
<dbReference type="PANTHER" id="PTHR12069:SF0">
    <property type="entry name" value="DNA-DIRECTED RNA POLYMERASE III SUBUNIT RPC5"/>
    <property type="match status" value="1"/>
</dbReference>
<protein>
    <recommendedName>
        <fullName evidence="2">SURP motif domain-containing protein</fullName>
    </recommendedName>
</protein>
<sequence>MVQKKSDKVAERKLNQTARTAYGKQQEQHDAPNRGGSYNNAKAQTKSTRRPAQLRKRSQDANTFLKQYRLFINEPRKRTLLMQYPNREVGQEYRAANGQKPFELRMKPKTGVVEIDVPMEIHVNYDKEKGIEYGDAMRDSRVLQQGGCYGLSGGLGVGYKLSAKEGRRALLAEGPSKQKLLENFEDANNKGYVMNKITLGGRIVPFQDGDPIYMYATFKGDICTFTRIDAMVQLRPQFDHVDALRDREKSNHRAERAVEDAAVDEPEEIEARAVNMAVKSAENLEEMDLYGGMSATNKLLKDIRDEPWQRLQWIDQDEPESFQVYDDNFVYQDPDNAVQLVSEMTNEQYLDAISCPRIDPIKQGAKILGGDDISLATETEGTDVEKSELDLGETTEEEDYATHSADEGPPANDDDDQWEYWPDGAVRPDSIDTQIKIEGVCRRLVAAGNTDAAIARNEAAFKQAWSNNPARRAQASWLWEDDPHHVYYKWRLSRNRAGKGIPESEDEKHYVRK</sequence>
<accession>A0ABR4AF04</accession>
<name>A0ABR4AF04_9LECA</name>
<evidence type="ECO:0000256" key="1">
    <source>
        <dbReference type="SAM" id="MobiDB-lite"/>
    </source>
</evidence>
<feature type="compositionally biased region" description="Polar residues" evidence="1">
    <location>
        <begin position="36"/>
        <end position="46"/>
    </location>
</feature>
<gene>
    <name evidence="3" type="ORF">N7G274_003117</name>
</gene>
<evidence type="ECO:0000259" key="2">
    <source>
        <dbReference type="Pfam" id="PF01805"/>
    </source>
</evidence>
<dbReference type="PANTHER" id="PTHR12069">
    <property type="entry name" value="DNA-DIRECTED RNA POLYMERASES III 80 KDA POLYPEPTIDE RNA POLYMERASE III SUBUNIT 5"/>
    <property type="match status" value="1"/>
</dbReference>
<dbReference type="InterPro" id="IPR006886">
    <property type="entry name" value="RNA_pol_III_Rpc5"/>
</dbReference>